<evidence type="ECO:0000256" key="1">
    <source>
        <dbReference type="SAM" id="MobiDB-lite"/>
    </source>
</evidence>
<gene>
    <name evidence="4" type="ORF">RIF25_05020</name>
</gene>
<keyword evidence="2" id="KW-0472">Membrane</keyword>
<feature type="compositionally biased region" description="Pro residues" evidence="1">
    <location>
        <begin position="46"/>
        <end position="70"/>
    </location>
</feature>
<evidence type="ECO:0000256" key="2">
    <source>
        <dbReference type="SAM" id="Phobius"/>
    </source>
</evidence>
<protein>
    <submittedName>
        <fullName evidence="4">SH3 domain-containing protein</fullName>
    </submittedName>
</protein>
<name>A0AAE4FQ81_9CYAN</name>
<feature type="transmembrane region" description="Helical" evidence="2">
    <location>
        <begin position="6"/>
        <end position="26"/>
    </location>
</feature>
<feature type="region of interest" description="Disordered" evidence="1">
    <location>
        <begin position="38"/>
        <end position="82"/>
    </location>
</feature>
<reference evidence="5" key="1">
    <citation type="submission" date="2023-07" db="EMBL/GenBank/DDBJ databases">
        <authorList>
            <person name="Luz R."/>
            <person name="Cordeiro R."/>
            <person name="Fonseca A."/>
            <person name="Goncalves V."/>
        </authorList>
    </citation>
    <scope>NUCLEOTIDE SEQUENCE [LARGE SCALE GENOMIC DNA]</scope>
    <source>
        <strain evidence="5">BACA0444</strain>
    </source>
</reference>
<organism evidence="4 5">
    <name type="scientific">Pseudocalidococcus azoricus BACA0444</name>
    <dbReference type="NCBI Taxonomy" id="2918990"/>
    <lineage>
        <taxon>Bacteria</taxon>
        <taxon>Bacillati</taxon>
        <taxon>Cyanobacteriota</taxon>
        <taxon>Cyanophyceae</taxon>
        <taxon>Acaryochloridales</taxon>
        <taxon>Thermosynechococcaceae</taxon>
        <taxon>Pseudocalidococcus</taxon>
        <taxon>Pseudocalidococcus azoricus</taxon>
    </lineage>
</organism>
<keyword evidence="2" id="KW-1133">Transmembrane helix</keyword>
<evidence type="ECO:0000259" key="3">
    <source>
        <dbReference type="SMART" id="SM00287"/>
    </source>
</evidence>
<keyword evidence="2" id="KW-0812">Transmembrane</keyword>
<dbReference type="EMBL" id="JAVMIP010000003">
    <property type="protein sequence ID" value="MDS3860161.1"/>
    <property type="molecule type" value="Genomic_DNA"/>
</dbReference>
<keyword evidence="5" id="KW-1185">Reference proteome</keyword>
<feature type="domain" description="SH3b" evidence="3">
    <location>
        <begin position="80"/>
        <end position="144"/>
    </location>
</feature>
<accession>A0AAE4FQ81</accession>
<dbReference type="Pfam" id="PF08239">
    <property type="entry name" value="SH3_3"/>
    <property type="match status" value="1"/>
</dbReference>
<dbReference type="InterPro" id="IPR003646">
    <property type="entry name" value="SH3-like_bac-type"/>
</dbReference>
<sequence>MWSKTLGTILGLGIILFLLAGGYYLLVMPLTGSPPRPEFENEFPITGPPPKPKPTPVASPPVPQSTPTPSPTSTVAAPESNGTVIEPIGLSVRSGPSRAEVTLGGVALNETVTILEASSDGKFYRVKTSGGLEGWVIAAGVQANSPIPSPSPESPSPNINSNSQ</sequence>
<comment type="caution">
    <text evidence="4">The sequence shown here is derived from an EMBL/GenBank/DDBJ whole genome shotgun (WGS) entry which is preliminary data.</text>
</comment>
<dbReference type="SMART" id="SM00287">
    <property type="entry name" value="SH3b"/>
    <property type="match status" value="1"/>
</dbReference>
<dbReference type="AlphaFoldDB" id="A0AAE4FQ81"/>
<evidence type="ECO:0000313" key="5">
    <source>
        <dbReference type="Proteomes" id="UP001268256"/>
    </source>
</evidence>
<dbReference type="Gene3D" id="2.30.30.40">
    <property type="entry name" value="SH3 Domains"/>
    <property type="match status" value="1"/>
</dbReference>
<evidence type="ECO:0000313" key="4">
    <source>
        <dbReference type="EMBL" id="MDS3860161.1"/>
    </source>
</evidence>
<feature type="region of interest" description="Disordered" evidence="1">
    <location>
        <begin position="143"/>
        <end position="164"/>
    </location>
</feature>
<proteinExistence type="predicted"/>
<dbReference type="Proteomes" id="UP001268256">
    <property type="component" value="Unassembled WGS sequence"/>
</dbReference>